<evidence type="ECO:0000256" key="6">
    <source>
        <dbReference type="ARBA" id="ARBA00023015"/>
    </source>
</evidence>
<sequence>MNESQRIAKRHRRTRKDHASETAEDYVEAVSEIIEEEGACRVVDLAKRFDVSHVTVTRIISRLQKEGYVTTEPYRPIELTDAGRKLAKDSKARHEIVFKFLVSLGVPREIAEIDAEGLEHHVSDQTLQVFQDFLKGETIKGTLD</sequence>
<evidence type="ECO:0000256" key="1">
    <source>
        <dbReference type="ARBA" id="ARBA00004496"/>
    </source>
</evidence>
<dbReference type="InterPro" id="IPR022689">
    <property type="entry name" value="Iron_dep_repressor"/>
</dbReference>
<comment type="subcellular location">
    <subcellularLocation>
        <location evidence="1">Cytoplasm</location>
    </subcellularLocation>
</comment>
<dbReference type="InterPro" id="IPR036421">
    <property type="entry name" value="Fe_dep_repressor_sf"/>
</dbReference>
<dbReference type="Pfam" id="PF01325">
    <property type="entry name" value="Fe_dep_repress"/>
    <property type="match status" value="1"/>
</dbReference>
<dbReference type="SMART" id="SM00347">
    <property type="entry name" value="HTH_MARR"/>
    <property type="match status" value="1"/>
</dbReference>
<dbReference type="Gene3D" id="1.10.10.10">
    <property type="entry name" value="Winged helix-like DNA-binding domain superfamily/Winged helix DNA-binding domain"/>
    <property type="match status" value="1"/>
</dbReference>
<keyword evidence="10" id="KW-0464">Manganese</keyword>
<dbReference type="EMBL" id="CAXAMN010027128">
    <property type="protein sequence ID" value="CAK9108578.1"/>
    <property type="molecule type" value="Genomic_DNA"/>
</dbReference>
<evidence type="ECO:0000313" key="15">
    <source>
        <dbReference type="Proteomes" id="UP001642484"/>
    </source>
</evidence>
<accession>A0ABP0S886</accession>
<comment type="similarity">
    <text evidence="2">Belongs to the DtxR/MntR family.</text>
</comment>
<evidence type="ECO:0000256" key="8">
    <source>
        <dbReference type="ARBA" id="ARBA00023159"/>
    </source>
</evidence>
<name>A0ABP0S886_9DINO</name>
<dbReference type="Pfam" id="PF02742">
    <property type="entry name" value="Fe_dep_repr_C"/>
    <property type="match status" value="1"/>
</dbReference>
<dbReference type="NCBIfam" id="NF008273">
    <property type="entry name" value="PRK11050.1"/>
    <property type="match status" value="1"/>
</dbReference>
<protein>
    <recommendedName>
        <fullName evidence="11">Manganese transport regulator</fullName>
    </recommendedName>
</protein>
<keyword evidence="8" id="KW-0010">Activator</keyword>
<feature type="region of interest" description="Disordered" evidence="12">
    <location>
        <begin position="1"/>
        <end position="20"/>
    </location>
</feature>
<dbReference type="InterPro" id="IPR001367">
    <property type="entry name" value="Fe_dep_repressor"/>
</dbReference>
<reference evidence="14 15" key="1">
    <citation type="submission" date="2024-02" db="EMBL/GenBank/DDBJ databases">
        <authorList>
            <person name="Chen Y."/>
            <person name="Shah S."/>
            <person name="Dougan E. K."/>
            <person name="Thang M."/>
            <person name="Chan C."/>
        </authorList>
    </citation>
    <scope>NUCLEOTIDE SEQUENCE [LARGE SCALE GENOMIC DNA]</scope>
</reference>
<dbReference type="InterPro" id="IPR036388">
    <property type="entry name" value="WH-like_DNA-bd_sf"/>
</dbReference>
<dbReference type="PANTHER" id="PTHR33238:SF11">
    <property type="entry name" value="TRANSCRIPTIONAL REGULATOR MNTR"/>
    <property type="match status" value="1"/>
</dbReference>
<dbReference type="PANTHER" id="PTHR33238">
    <property type="entry name" value="IRON (METAL) DEPENDENT REPRESSOR, DTXR FAMILY"/>
    <property type="match status" value="1"/>
</dbReference>
<dbReference type="Proteomes" id="UP001642484">
    <property type="component" value="Unassembled WGS sequence"/>
</dbReference>
<dbReference type="InterPro" id="IPR000835">
    <property type="entry name" value="HTH_MarR-typ"/>
</dbReference>
<evidence type="ECO:0000256" key="5">
    <source>
        <dbReference type="ARBA" id="ARBA00022491"/>
    </source>
</evidence>
<keyword evidence="7" id="KW-0238">DNA-binding</keyword>
<keyword evidence="15" id="KW-1185">Reference proteome</keyword>
<keyword evidence="9" id="KW-0804">Transcription</keyword>
<evidence type="ECO:0000256" key="7">
    <source>
        <dbReference type="ARBA" id="ARBA00023125"/>
    </source>
</evidence>
<dbReference type="Gene3D" id="1.10.60.10">
    <property type="entry name" value="Iron dependent repressor, metal binding and dimerisation domain"/>
    <property type="match status" value="1"/>
</dbReference>
<gene>
    <name evidence="14" type="ORF">CCMP2556_LOCUS50587</name>
</gene>
<feature type="domain" description="HTH dtxR-type" evidence="13">
    <location>
        <begin position="19"/>
        <end position="80"/>
    </location>
</feature>
<keyword evidence="5" id="KW-0678">Repressor</keyword>
<feature type="compositionally biased region" description="Basic residues" evidence="12">
    <location>
        <begin position="7"/>
        <end position="16"/>
    </location>
</feature>
<evidence type="ECO:0000256" key="10">
    <source>
        <dbReference type="ARBA" id="ARBA00023211"/>
    </source>
</evidence>
<dbReference type="InterPro" id="IPR036390">
    <property type="entry name" value="WH_DNA-bd_sf"/>
</dbReference>
<dbReference type="SMART" id="SM00529">
    <property type="entry name" value="HTH_DTXR"/>
    <property type="match status" value="1"/>
</dbReference>
<evidence type="ECO:0000256" key="4">
    <source>
        <dbReference type="ARBA" id="ARBA00022490"/>
    </source>
</evidence>
<dbReference type="PROSITE" id="PS50944">
    <property type="entry name" value="HTH_DTXR"/>
    <property type="match status" value="1"/>
</dbReference>
<proteinExistence type="inferred from homology"/>
<evidence type="ECO:0000256" key="11">
    <source>
        <dbReference type="ARBA" id="ARBA00032593"/>
    </source>
</evidence>
<keyword evidence="4" id="KW-0963">Cytoplasm</keyword>
<organism evidence="14 15">
    <name type="scientific">Durusdinium trenchii</name>
    <dbReference type="NCBI Taxonomy" id="1381693"/>
    <lineage>
        <taxon>Eukaryota</taxon>
        <taxon>Sar</taxon>
        <taxon>Alveolata</taxon>
        <taxon>Dinophyceae</taxon>
        <taxon>Suessiales</taxon>
        <taxon>Symbiodiniaceae</taxon>
        <taxon>Durusdinium</taxon>
    </lineage>
</organism>
<evidence type="ECO:0000256" key="3">
    <source>
        <dbReference type="ARBA" id="ARBA00011738"/>
    </source>
</evidence>
<keyword evidence="6" id="KW-0805">Transcription regulation</keyword>
<dbReference type="InterPro" id="IPR050536">
    <property type="entry name" value="DtxR_MntR_Metal-Reg"/>
</dbReference>
<comment type="caution">
    <text evidence="14">The sequence shown here is derived from an EMBL/GenBank/DDBJ whole genome shotgun (WGS) entry which is preliminary data.</text>
</comment>
<evidence type="ECO:0000256" key="12">
    <source>
        <dbReference type="SAM" id="MobiDB-lite"/>
    </source>
</evidence>
<evidence type="ECO:0000259" key="13">
    <source>
        <dbReference type="PROSITE" id="PS50944"/>
    </source>
</evidence>
<evidence type="ECO:0000313" key="14">
    <source>
        <dbReference type="EMBL" id="CAK9108578.1"/>
    </source>
</evidence>
<evidence type="ECO:0000256" key="9">
    <source>
        <dbReference type="ARBA" id="ARBA00023163"/>
    </source>
</evidence>
<evidence type="ECO:0000256" key="2">
    <source>
        <dbReference type="ARBA" id="ARBA00007871"/>
    </source>
</evidence>
<comment type="subunit">
    <text evidence="3">Homodimer.</text>
</comment>
<dbReference type="SUPFAM" id="SSF46785">
    <property type="entry name" value="Winged helix' DNA-binding domain"/>
    <property type="match status" value="1"/>
</dbReference>
<dbReference type="InterPro" id="IPR022687">
    <property type="entry name" value="HTH_DTXR"/>
</dbReference>